<proteinExistence type="inferred from homology"/>
<keyword evidence="6" id="KW-0547">Nucleotide-binding</keyword>
<reference evidence="12" key="1">
    <citation type="submission" date="2014-09" db="EMBL/GenBank/DDBJ databases">
        <authorList>
            <person name="Magalhaes I.L.F."/>
            <person name="Oliveira U."/>
            <person name="Santos F.R."/>
            <person name="Vidigal T.H.D.A."/>
            <person name="Brescovit A.D."/>
            <person name="Santos A.J."/>
        </authorList>
    </citation>
    <scope>NUCLEOTIDE SEQUENCE</scope>
    <source>
        <strain evidence="12">LMG 23848T</strain>
    </source>
</reference>
<evidence type="ECO:0000313" key="13">
    <source>
        <dbReference type="EMBL" id="NHO39622.1"/>
    </source>
</evidence>
<organism evidence="12 14">
    <name type="scientific">Acetobacter ghanensis</name>
    <dbReference type="NCBI Taxonomy" id="431306"/>
    <lineage>
        <taxon>Bacteria</taxon>
        <taxon>Pseudomonadati</taxon>
        <taxon>Pseudomonadota</taxon>
        <taxon>Alphaproteobacteria</taxon>
        <taxon>Acetobacterales</taxon>
        <taxon>Acetobacteraceae</taxon>
        <taxon>Acetobacter</taxon>
    </lineage>
</organism>
<dbReference type="AlphaFoldDB" id="A0A0U5F0H0"/>
<dbReference type="Pfam" id="PF03060">
    <property type="entry name" value="NMO"/>
    <property type="match status" value="1"/>
</dbReference>
<dbReference type="PANTHER" id="PTHR42747:SF3">
    <property type="entry name" value="NITRONATE MONOOXYGENASE-RELATED"/>
    <property type="match status" value="1"/>
</dbReference>
<dbReference type="Proteomes" id="UP000657200">
    <property type="component" value="Unassembled WGS sequence"/>
</dbReference>
<dbReference type="InterPro" id="IPR013785">
    <property type="entry name" value="Aldolase_TIM"/>
</dbReference>
<dbReference type="Proteomes" id="UP000068250">
    <property type="component" value="Chromosome I"/>
</dbReference>
<name>A0A0U5F0H0_9PROT</name>
<keyword evidence="15" id="KW-1185">Reference proteome</keyword>
<gene>
    <name evidence="12" type="ORF">AGA_343</name>
    <name evidence="13" type="ORF">GOB80_07970</name>
</gene>
<sequence>MSFIDQLGLHVPVLQAPMAGVSTPALAAAVCNAGALGALGLGAVDAEAARGMITELRVRTSQPFNVNLFVYRAPERDPQREAAWLEWLQPLFAQFGTSAPTALQAPYTSFADDPDMLRMLLEVRPPVISFHFGVPDAETVAALRGIGAILLASVTSLAEARTAKKAGMDAVIAQGVEAGGHRGMFDPNAPDDGLGVVALTRLLVRWGRCPVVAAGGIMDGAGVAAMLDLGAVAAQMGTAFIPCPESAADEAYRRALLGPAAYHTRLTKLISGRPARALANRFTALADRADVPTPPAYPIAYDAEKALNAAARACDEAGFGAQWAGQGAPLVRTMPAARLVQTVQAELALARAGRR</sequence>
<evidence type="ECO:0000256" key="11">
    <source>
        <dbReference type="ARBA" id="ARBA00067136"/>
    </source>
</evidence>
<evidence type="ECO:0000256" key="8">
    <source>
        <dbReference type="ARBA" id="ARBA00023033"/>
    </source>
</evidence>
<protein>
    <recommendedName>
        <fullName evidence="11">Nitronate monooxygenase</fullName>
    </recommendedName>
    <alternativeName>
        <fullName evidence="9">Propionate 3-nitronate monooxygenase</fullName>
    </alternativeName>
</protein>
<reference evidence="14" key="2">
    <citation type="submission" date="2014-09" db="EMBL/GenBank/DDBJ databases">
        <authorList>
            <person name="Illeghems K.G."/>
        </authorList>
    </citation>
    <scope>NUCLEOTIDE SEQUENCE [LARGE SCALE GENOMIC DNA]</scope>
    <source>
        <strain evidence="14">LMG 23848T</strain>
    </source>
</reference>
<keyword evidence="5" id="KW-0288">FMN</keyword>
<evidence type="ECO:0000256" key="6">
    <source>
        <dbReference type="ARBA" id="ARBA00022741"/>
    </source>
</evidence>
<dbReference type="STRING" id="431306.AGA_343"/>
<dbReference type="EMBL" id="WOTE01000004">
    <property type="protein sequence ID" value="NHO39622.1"/>
    <property type="molecule type" value="Genomic_DNA"/>
</dbReference>
<evidence type="ECO:0000256" key="4">
    <source>
        <dbReference type="ARBA" id="ARBA00022630"/>
    </source>
</evidence>
<evidence type="ECO:0000313" key="12">
    <source>
        <dbReference type="EMBL" id="CEF53666.1"/>
    </source>
</evidence>
<dbReference type="GO" id="GO:0000166">
    <property type="term" value="F:nucleotide binding"/>
    <property type="evidence" value="ECO:0007669"/>
    <property type="project" value="UniProtKB-KW"/>
</dbReference>
<dbReference type="InterPro" id="IPR004136">
    <property type="entry name" value="NMO"/>
</dbReference>
<evidence type="ECO:0000256" key="10">
    <source>
        <dbReference type="ARBA" id="ARBA00049401"/>
    </source>
</evidence>
<dbReference type="SUPFAM" id="SSF51412">
    <property type="entry name" value="Inosine monophosphate dehydrogenase (IMPDH)"/>
    <property type="match status" value="1"/>
</dbReference>
<dbReference type="CDD" id="cd04730">
    <property type="entry name" value="NPD_like"/>
    <property type="match status" value="1"/>
</dbReference>
<evidence type="ECO:0000256" key="7">
    <source>
        <dbReference type="ARBA" id="ARBA00023002"/>
    </source>
</evidence>
<evidence type="ECO:0000313" key="14">
    <source>
        <dbReference type="Proteomes" id="UP000068250"/>
    </source>
</evidence>
<dbReference type="PATRIC" id="fig|431306.5.peg.297"/>
<accession>A0A0U5F0H0</accession>
<evidence type="ECO:0000313" key="15">
    <source>
        <dbReference type="Proteomes" id="UP000657200"/>
    </source>
</evidence>
<comment type="cofactor">
    <cofactor evidence="1">
        <name>FMN</name>
        <dbReference type="ChEBI" id="CHEBI:58210"/>
    </cofactor>
</comment>
<comment type="catalytic activity">
    <reaction evidence="10">
        <text>3 propionate 3-nitronate + 3 O2 + H2O = 3 3-oxopropanoate + 2 nitrate + nitrite + H2O2 + 3 H(+)</text>
        <dbReference type="Rhea" id="RHEA:57332"/>
        <dbReference type="ChEBI" id="CHEBI:15377"/>
        <dbReference type="ChEBI" id="CHEBI:15378"/>
        <dbReference type="ChEBI" id="CHEBI:15379"/>
        <dbReference type="ChEBI" id="CHEBI:16240"/>
        <dbReference type="ChEBI" id="CHEBI:16301"/>
        <dbReference type="ChEBI" id="CHEBI:17632"/>
        <dbReference type="ChEBI" id="CHEBI:33190"/>
        <dbReference type="ChEBI" id="CHEBI:136067"/>
    </reaction>
</comment>
<keyword evidence="3" id="KW-0216">Detoxification</keyword>
<evidence type="ECO:0000256" key="2">
    <source>
        <dbReference type="ARBA" id="ARBA00009881"/>
    </source>
</evidence>
<dbReference type="PANTHER" id="PTHR42747">
    <property type="entry name" value="NITRONATE MONOOXYGENASE-RELATED"/>
    <property type="match status" value="1"/>
</dbReference>
<keyword evidence="4" id="KW-0285">Flavoprotein</keyword>
<dbReference type="Gene3D" id="3.20.20.70">
    <property type="entry name" value="Aldolase class I"/>
    <property type="match status" value="1"/>
</dbReference>
<keyword evidence="7 12" id="KW-0560">Oxidoreductase</keyword>
<dbReference type="GO" id="GO:0009636">
    <property type="term" value="P:response to toxic substance"/>
    <property type="evidence" value="ECO:0007669"/>
    <property type="project" value="UniProtKB-KW"/>
</dbReference>
<dbReference type="RefSeq" id="WP_059022665.1">
    <property type="nucleotide sequence ID" value="NZ_LN609302.1"/>
</dbReference>
<comment type="similarity">
    <text evidence="2">Belongs to the nitronate monooxygenase family. NMO class I subfamily.</text>
</comment>
<evidence type="ECO:0000256" key="9">
    <source>
        <dbReference type="ARBA" id="ARBA00031155"/>
    </source>
</evidence>
<dbReference type="EMBL" id="LN609302">
    <property type="protein sequence ID" value="CEF53666.1"/>
    <property type="molecule type" value="Genomic_DNA"/>
</dbReference>
<evidence type="ECO:0000256" key="5">
    <source>
        <dbReference type="ARBA" id="ARBA00022643"/>
    </source>
</evidence>
<dbReference type="FunFam" id="3.20.20.70:FF:000154">
    <property type="entry name" value="Probable nitronate monooxygenase"/>
    <property type="match status" value="1"/>
</dbReference>
<evidence type="ECO:0000256" key="3">
    <source>
        <dbReference type="ARBA" id="ARBA00022575"/>
    </source>
</evidence>
<reference evidence="13 15" key="3">
    <citation type="journal article" date="2020" name="Int. J. Syst. Evol. Microbiol.">
        <title>Novel acetic acid bacteria from cider fermentations: Acetobacter conturbans sp. nov. and Acetobacter fallax sp. nov.</title>
        <authorList>
            <person name="Sombolestani A.S."/>
            <person name="Cleenwerck I."/>
            <person name="Cnockaert M."/>
            <person name="Borremans W."/>
            <person name="Wieme A.D."/>
            <person name="De Vuyst L."/>
            <person name="Vandamme P."/>
        </authorList>
    </citation>
    <scope>NUCLEOTIDE SEQUENCE [LARGE SCALE GENOMIC DNA]</scope>
    <source>
        <strain evidence="13 15">LMG 23848</strain>
    </source>
</reference>
<dbReference type="OrthoDB" id="9778912at2"/>
<keyword evidence="8 12" id="KW-0503">Monooxygenase</keyword>
<dbReference type="GO" id="GO:0018580">
    <property type="term" value="F:nitronate monooxygenase activity"/>
    <property type="evidence" value="ECO:0007669"/>
    <property type="project" value="InterPro"/>
</dbReference>
<evidence type="ECO:0000256" key="1">
    <source>
        <dbReference type="ARBA" id="ARBA00001917"/>
    </source>
</evidence>